<feature type="domain" description="YscD-like Bon-like" evidence="2">
    <location>
        <begin position="211"/>
        <end position="274"/>
    </location>
</feature>
<dbReference type="InterPro" id="IPR053947">
    <property type="entry name" value="YscD_ppl__2nd"/>
</dbReference>
<dbReference type="Pfam" id="PF21937">
    <property type="entry name" value="Yop-YscD_ppl_2nd"/>
    <property type="match status" value="1"/>
</dbReference>
<keyword evidence="1" id="KW-1133">Transmembrane helix</keyword>
<dbReference type="NCBIfam" id="TIGR02500">
    <property type="entry name" value="type_III_yscD"/>
    <property type="match status" value="1"/>
</dbReference>
<protein>
    <submittedName>
        <fullName evidence="3">Type III secretion apparatus protein, YscD/HrpQ family</fullName>
    </submittedName>
</protein>
<dbReference type="RefSeq" id="WP_000953255.1">
    <property type="nucleotide sequence ID" value="NZ_ABHU01000002.1"/>
</dbReference>
<evidence type="ECO:0000313" key="3">
    <source>
        <dbReference type="EMBL" id="EDU93084.1"/>
    </source>
</evidence>
<feature type="transmembrane region" description="Helical" evidence="1">
    <location>
        <begin position="120"/>
        <end position="142"/>
    </location>
</feature>
<comment type="caution">
    <text evidence="3">The sequence shown here is derived from an EMBL/GenBank/DDBJ whole genome shotgun (WGS) entry which is preliminary data.</text>
</comment>
<dbReference type="BioCyc" id="ECOL478008-HMP:G76-486800-MONOMER"/>
<dbReference type="SMR" id="A0A0H3Q2P9"/>
<keyword evidence="1" id="KW-0812">Transmembrane</keyword>
<sequence>MLSSYKIKLLNGAMRNRELQLPMGNLTLGTEDNDIVYFPLEQGLNQFLLDIREEGVFLLSPVEFWIDGQPTPYEADKPLPVGKVIDIAGCCFIIGDIDHSLPLSDVPERFSAKSRRKKRLILASVIGATFALSGAIGSYVLLSPKAEPPTFTRADVYQQLKENKLHAITLVWHGKNIALYGRCESTTDLTPFFNYLKEKNIFYYNNIICNNQIISAINDVLTEYGYKDIIITKGNKPGFFLLSGYIPPSPKWSEVENLLLNTPGVAGWEIHNNSNNKINELASEFKKNKLINYVNIFKKNDVIIVAGEVSQQNESKILAIINAMNKNSNAKILFQNIQPYISADIFPGKILRISGTMKNPTIALDNGTSLGIGSILKGGYVIDAIDPKDGINISRPDEYIHIPLSY</sequence>
<reference evidence="3 4" key="1">
    <citation type="journal article" date="2011" name="Appl. Environ. Microbiol.">
        <title>Genome signatures of Escherichia coli O157:H7 isolates from the bovine host reservoir.</title>
        <authorList>
            <person name="Eppinger M."/>
            <person name="Mammel M.K."/>
            <person name="Leclerc J.E."/>
            <person name="Ravel J."/>
            <person name="Cebula T.A."/>
        </authorList>
    </citation>
    <scope>NUCLEOTIDE SEQUENCE [LARGE SCALE GENOMIC DNA]</scope>
    <source>
        <strain evidence="3 4">EC869</strain>
    </source>
</reference>
<organism evidence="3 4">
    <name type="scientific">Escherichia coli O157:H7 (strain EC869)</name>
    <dbReference type="NCBI Taxonomy" id="478008"/>
    <lineage>
        <taxon>Bacteria</taxon>
        <taxon>Pseudomonadati</taxon>
        <taxon>Pseudomonadota</taxon>
        <taxon>Gammaproteobacteria</taxon>
        <taxon>Enterobacterales</taxon>
        <taxon>Enterobacteriaceae</taxon>
        <taxon>Escherichia</taxon>
    </lineage>
</organism>
<evidence type="ECO:0000256" key="1">
    <source>
        <dbReference type="SAM" id="Phobius"/>
    </source>
</evidence>
<accession>A0A0H3Q2P9</accession>
<dbReference type="AlphaFoldDB" id="A0A0H3Q2P9"/>
<dbReference type="InterPro" id="IPR012843">
    <property type="entry name" value="YscD"/>
</dbReference>
<dbReference type="EMBL" id="ABHU01000002">
    <property type="protein sequence ID" value="EDU93084.1"/>
    <property type="molecule type" value="Genomic_DNA"/>
</dbReference>
<name>A0A0H3Q2P9_ECO5C</name>
<gene>
    <name evidence="3" type="ORF">ECH7EC869_1705</name>
</gene>
<dbReference type="Proteomes" id="UP000004641">
    <property type="component" value="Unassembled WGS sequence"/>
</dbReference>
<proteinExistence type="predicted"/>
<evidence type="ECO:0000259" key="2">
    <source>
        <dbReference type="Pfam" id="PF21937"/>
    </source>
</evidence>
<evidence type="ECO:0000313" key="4">
    <source>
        <dbReference type="Proteomes" id="UP000004641"/>
    </source>
</evidence>
<keyword evidence="1" id="KW-0472">Membrane</keyword>